<dbReference type="PANTHER" id="PTHR34573">
    <property type="entry name" value="VKC DOMAIN-CONTAINING PROTEIN"/>
    <property type="match status" value="1"/>
</dbReference>
<keyword evidence="9" id="KW-0676">Redox-active center</keyword>
<dbReference type="KEGG" id="fmr:Fuma_02107"/>
<feature type="compositionally biased region" description="Basic and acidic residues" evidence="10">
    <location>
        <begin position="287"/>
        <end position="297"/>
    </location>
</feature>
<feature type="transmembrane region" description="Helical" evidence="11">
    <location>
        <begin position="165"/>
        <end position="184"/>
    </location>
</feature>
<evidence type="ECO:0000256" key="4">
    <source>
        <dbReference type="ARBA" id="ARBA00022719"/>
    </source>
</evidence>
<evidence type="ECO:0000256" key="5">
    <source>
        <dbReference type="ARBA" id="ARBA00022989"/>
    </source>
</evidence>
<dbReference type="InterPro" id="IPR012932">
    <property type="entry name" value="VKOR"/>
</dbReference>
<dbReference type="PROSITE" id="PS00194">
    <property type="entry name" value="THIOREDOXIN_1"/>
    <property type="match status" value="1"/>
</dbReference>
<evidence type="ECO:0000256" key="9">
    <source>
        <dbReference type="ARBA" id="ARBA00023284"/>
    </source>
</evidence>
<dbReference type="Pfam" id="PF13462">
    <property type="entry name" value="Thioredoxin_4"/>
    <property type="match status" value="1"/>
</dbReference>
<keyword evidence="6" id="KW-0560">Oxidoreductase</keyword>
<keyword evidence="8" id="KW-1015">Disulfide bond</keyword>
<dbReference type="AlphaFoldDB" id="A0A1P8WEK2"/>
<dbReference type="InterPro" id="IPR036249">
    <property type="entry name" value="Thioredoxin-like_sf"/>
</dbReference>
<dbReference type="Pfam" id="PF07884">
    <property type="entry name" value="VKOR"/>
    <property type="match status" value="1"/>
</dbReference>
<keyword evidence="3 11" id="KW-0812">Transmembrane</keyword>
<dbReference type="SMART" id="SM00756">
    <property type="entry name" value="VKc"/>
    <property type="match status" value="1"/>
</dbReference>
<organism evidence="13 14">
    <name type="scientific">Fuerstiella marisgermanici</name>
    <dbReference type="NCBI Taxonomy" id="1891926"/>
    <lineage>
        <taxon>Bacteria</taxon>
        <taxon>Pseudomonadati</taxon>
        <taxon>Planctomycetota</taxon>
        <taxon>Planctomycetia</taxon>
        <taxon>Planctomycetales</taxon>
        <taxon>Planctomycetaceae</taxon>
        <taxon>Fuerstiella</taxon>
    </lineage>
</organism>
<evidence type="ECO:0000256" key="6">
    <source>
        <dbReference type="ARBA" id="ARBA00023002"/>
    </source>
</evidence>
<evidence type="ECO:0000256" key="2">
    <source>
        <dbReference type="ARBA" id="ARBA00006214"/>
    </source>
</evidence>
<evidence type="ECO:0000256" key="10">
    <source>
        <dbReference type="SAM" id="MobiDB-lite"/>
    </source>
</evidence>
<comment type="subcellular location">
    <subcellularLocation>
        <location evidence="1">Membrane</location>
        <topology evidence="1">Multi-pass membrane protein</topology>
    </subcellularLocation>
</comment>
<feature type="transmembrane region" description="Helical" evidence="11">
    <location>
        <begin position="20"/>
        <end position="40"/>
    </location>
</feature>
<feature type="transmembrane region" description="Helical" evidence="11">
    <location>
        <begin position="130"/>
        <end position="153"/>
    </location>
</feature>
<keyword evidence="4" id="KW-0874">Quinone</keyword>
<reference evidence="13 14" key="1">
    <citation type="journal article" date="2016" name="Front. Microbiol.">
        <title>Fuerstia marisgermanicae gen. nov., sp. nov., an Unusual Member of the Phylum Planctomycetes from the German Wadden Sea.</title>
        <authorList>
            <person name="Kohn T."/>
            <person name="Heuer A."/>
            <person name="Jogler M."/>
            <person name="Vollmers J."/>
            <person name="Boedeker C."/>
            <person name="Bunk B."/>
            <person name="Rast P."/>
            <person name="Borchert D."/>
            <person name="Glockner I."/>
            <person name="Freese H.M."/>
            <person name="Klenk H.P."/>
            <person name="Overmann J."/>
            <person name="Kaster A.K."/>
            <person name="Rohde M."/>
            <person name="Wiegand S."/>
            <person name="Jogler C."/>
        </authorList>
    </citation>
    <scope>NUCLEOTIDE SEQUENCE [LARGE SCALE GENOMIC DNA]</scope>
    <source>
        <strain evidence="13 14">NH11</strain>
    </source>
</reference>
<feature type="compositionally biased region" description="Basic and acidic residues" evidence="10">
    <location>
        <begin position="353"/>
        <end position="364"/>
    </location>
</feature>
<dbReference type="EMBL" id="CP017641">
    <property type="protein sequence ID" value="APZ92496.1"/>
    <property type="molecule type" value="Genomic_DNA"/>
</dbReference>
<dbReference type="STRING" id="1891926.Fuma_02107"/>
<feature type="domain" description="Vitamin K epoxide reductase" evidence="12">
    <location>
        <begin position="17"/>
        <end position="156"/>
    </location>
</feature>
<keyword evidence="7 11" id="KW-0472">Membrane</keyword>
<evidence type="ECO:0000313" key="13">
    <source>
        <dbReference type="EMBL" id="APZ92496.1"/>
    </source>
</evidence>
<dbReference type="Proteomes" id="UP000187735">
    <property type="component" value="Chromosome"/>
</dbReference>
<feature type="region of interest" description="Disordered" evidence="10">
    <location>
        <begin position="344"/>
        <end position="364"/>
    </location>
</feature>
<keyword evidence="14" id="KW-1185">Reference proteome</keyword>
<dbReference type="PANTHER" id="PTHR34573:SF1">
    <property type="entry name" value="VITAMIN K EPOXIDE REDUCTASE DOMAIN-CONTAINING PROTEIN"/>
    <property type="match status" value="1"/>
</dbReference>
<evidence type="ECO:0000256" key="1">
    <source>
        <dbReference type="ARBA" id="ARBA00004141"/>
    </source>
</evidence>
<feature type="transmembrane region" description="Helical" evidence="11">
    <location>
        <begin position="70"/>
        <end position="93"/>
    </location>
</feature>
<dbReference type="Gene3D" id="1.20.1440.130">
    <property type="entry name" value="VKOR domain"/>
    <property type="match status" value="1"/>
</dbReference>
<gene>
    <name evidence="13" type="ORF">Fuma_02107</name>
</gene>
<evidence type="ECO:0000259" key="12">
    <source>
        <dbReference type="SMART" id="SM00756"/>
    </source>
</evidence>
<evidence type="ECO:0000256" key="11">
    <source>
        <dbReference type="SAM" id="Phobius"/>
    </source>
</evidence>
<feature type="transmembrane region" description="Helical" evidence="11">
    <location>
        <begin position="105"/>
        <end position="124"/>
    </location>
</feature>
<accession>A0A1P8WEK2</accession>
<dbReference type="InterPro" id="IPR017937">
    <property type="entry name" value="Thioredoxin_CS"/>
</dbReference>
<evidence type="ECO:0000256" key="8">
    <source>
        <dbReference type="ARBA" id="ARBA00023157"/>
    </source>
</evidence>
<dbReference type="Gene3D" id="3.40.30.10">
    <property type="entry name" value="Glutaredoxin"/>
    <property type="match status" value="1"/>
</dbReference>
<feature type="region of interest" description="Disordered" evidence="10">
    <location>
        <begin position="242"/>
        <end position="316"/>
    </location>
</feature>
<dbReference type="GO" id="GO:0048038">
    <property type="term" value="F:quinone binding"/>
    <property type="evidence" value="ECO:0007669"/>
    <property type="project" value="UniProtKB-KW"/>
</dbReference>
<dbReference type="InterPro" id="IPR012336">
    <property type="entry name" value="Thioredoxin-like_fold"/>
</dbReference>
<comment type="similarity">
    <text evidence="2">Belongs to the VKOR family.</text>
</comment>
<dbReference type="GO" id="GO:0016020">
    <property type="term" value="C:membrane"/>
    <property type="evidence" value="ECO:0007669"/>
    <property type="project" value="UniProtKB-SubCell"/>
</dbReference>
<evidence type="ECO:0000256" key="7">
    <source>
        <dbReference type="ARBA" id="ARBA00023136"/>
    </source>
</evidence>
<sequence length="564" mass="59848">MTSSVSPDQSASSLLPSRPLLWTCRLLCSLALCISGYLAWTAFQASEVYGCGGGSVFDCGHVLTSKYAKVFGLSVSVPAFGLYASLLAVLAFIRPSVPEQLLKTGWSILTVGALAAGMAALWFIGIQVFVVEHLCSYCLAAHTCGLLLAGIVLWKHPLGAKQTGLLSSISLAGIGALMTAQILAKPPQTFTVERFDDSSDPAEVVDGAEFDAPIDFAPPGAVASADDDGLFAPPAIEETSVFEPPAVIEPPVVTDNEFVPPTGAIPTKSPNAVAGEGNSTDSTTDSTGKKTATDKPDVTANEANDDQKPSAEEDPGATAATAALLFISPSTASALAQLLPFDDKKPAGTGADENAKQTEAETTRVQKPVIPTTRLVSVSGNKFRLNSRQWPILGNPDAKYIFVEMFDYTCPHCRNTHRAIDGAFEKLGDDLAVIALPVPLDGSCNSTVRNTGPAHREACELARISVAVWRVDREKFKTFHDWMFEGHRSAAQARQKAAELVGQKQLAAELALPHAQSYVAKHVELYKRVGQGTVPKLMFPQSTITGEVSSPTTLVKAIRRELGQ</sequence>
<proteinExistence type="inferred from homology"/>
<dbReference type="CDD" id="cd10546">
    <property type="entry name" value="VKOR"/>
    <property type="match status" value="1"/>
</dbReference>
<name>A0A1P8WEK2_9PLAN</name>
<dbReference type="InterPro" id="IPR038354">
    <property type="entry name" value="VKOR_sf"/>
</dbReference>
<evidence type="ECO:0000313" key="14">
    <source>
        <dbReference type="Proteomes" id="UP000187735"/>
    </source>
</evidence>
<dbReference type="SUPFAM" id="SSF52833">
    <property type="entry name" value="Thioredoxin-like"/>
    <property type="match status" value="1"/>
</dbReference>
<protein>
    <submittedName>
        <fullName evidence="13">VKOR family protein</fullName>
    </submittedName>
</protein>
<evidence type="ECO:0000256" key="3">
    <source>
        <dbReference type="ARBA" id="ARBA00022692"/>
    </source>
</evidence>
<dbReference type="GO" id="GO:0016491">
    <property type="term" value="F:oxidoreductase activity"/>
    <property type="evidence" value="ECO:0007669"/>
    <property type="project" value="UniProtKB-KW"/>
</dbReference>
<keyword evidence="5 11" id="KW-1133">Transmembrane helix</keyword>